<evidence type="ECO:0000256" key="8">
    <source>
        <dbReference type="ARBA" id="ARBA00023212"/>
    </source>
</evidence>
<dbReference type="GO" id="GO:0005546">
    <property type="term" value="F:phosphatidylinositol-4,5-bisphosphate binding"/>
    <property type="evidence" value="ECO:0007669"/>
    <property type="project" value="TreeGrafter"/>
</dbReference>
<dbReference type="CTD" id="323285"/>
<dbReference type="KEGG" id="alim:106528817"/>
<accession>A0A2I4CHQ6</accession>
<dbReference type="AlphaFoldDB" id="A0A2I4CHQ6"/>
<dbReference type="GO" id="GO:0015629">
    <property type="term" value="C:actin cytoskeleton"/>
    <property type="evidence" value="ECO:0007669"/>
    <property type="project" value="TreeGrafter"/>
</dbReference>
<feature type="domain" description="Gelsolin-like" evidence="9">
    <location>
        <begin position="513"/>
        <end position="563"/>
    </location>
</feature>
<evidence type="ECO:0000256" key="4">
    <source>
        <dbReference type="ARBA" id="ARBA00022490"/>
    </source>
</evidence>
<dbReference type="CDD" id="cd11291">
    <property type="entry name" value="gelsolin_S6_like"/>
    <property type="match status" value="1"/>
</dbReference>
<dbReference type="CDD" id="cd11293">
    <property type="entry name" value="gelsolin_S4_like"/>
    <property type="match status" value="1"/>
</dbReference>
<dbReference type="SUPFAM" id="SSF82754">
    <property type="entry name" value="C-terminal, gelsolin-like domain of Sec23/24"/>
    <property type="match status" value="1"/>
</dbReference>
<dbReference type="RefSeq" id="XP_013879526.1">
    <property type="nucleotide sequence ID" value="XM_014024072.1"/>
</dbReference>
<dbReference type="OrthoDB" id="6375767at2759"/>
<evidence type="ECO:0000256" key="7">
    <source>
        <dbReference type="ARBA" id="ARBA00023203"/>
    </source>
</evidence>
<dbReference type="CDD" id="cd11288">
    <property type="entry name" value="gelsolin_S5_like"/>
    <property type="match status" value="1"/>
</dbReference>
<dbReference type="InterPro" id="IPR029006">
    <property type="entry name" value="ADF-H/Gelsolin-like_dom_sf"/>
</dbReference>
<dbReference type="STRING" id="52670.A0A2I4CHQ6"/>
<evidence type="ECO:0000313" key="10">
    <source>
        <dbReference type="Proteomes" id="UP000192220"/>
    </source>
</evidence>
<dbReference type="SMART" id="SM00262">
    <property type="entry name" value="GEL"/>
    <property type="match status" value="6"/>
</dbReference>
<evidence type="ECO:0000256" key="1">
    <source>
        <dbReference type="ARBA" id="ARBA00004245"/>
    </source>
</evidence>
<dbReference type="FunFam" id="3.40.20.10:FF:000040">
    <property type="entry name" value="macrophage-capping protein-like isoform X1"/>
    <property type="match status" value="1"/>
</dbReference>
<reference evidence="11" key="1">
    <citation type="submission" date="2025-08" db="UniProtKB">
        <authorList>
            <consortium name="RefSeq"/>
        </authorList>
    </citation>
    <scope>IDENTIFICATION</scope>
    <source>
        <strain evidence="11">Quisiro</strain>
        <tissue evidence="11">Liver</tissue>
    </source>
</reference>
<comment type="similarity">
    <text evidence="2">Belongs to the villin/gelsolin family.</text>
</comment>
<dbReference type="CDD" id="cd11289">
    <property type="entry name" value="gelsolin_S2_like"/>
    <property type="match status" value="1"/>
</dbReference>
<evidence type="ECO:0000256" key="3">
    <source>
        <dbReference type="ARBA" id="ARBA00022467"/>
    </source>
</evidence>
<keyword evidence="7" id="KW-0009">Actin-binding</keyword>
<feature type="domain" description="Gelsolin-like" evidence="9">
    <location>
        <begin position="143"/>
        <end position="212"/>
    </location>
</feature>
<dbReference type="FunFam" id="3.40.20.10:FF:000005">
    <property type="entry name" value="Gelsolin"/>
    <property type="match status" value="1"/>
</dbReference>
<dbReference type="PANTHER" id="PTHR11977:SF27">
    <property type="entry name" value="SCINDERIN LIKE A-RELATED"/>
    <property type="match status" value="1"/>
</dbReference>
<dbReference type="CDD" id="cd11290">
    <property type="entry name" value="gelsolin_S1_like"/>
    <property type="match status" value="1"/>
</dbReference>
<gene>
    <name evidence="11" type="primary">scinla</name>
</gene>
<dbReference type="Gene3D" id="3.40.20.10">
    <property type="entry name" value="Severin"/>
    <property type="match status" value="6"/>
</dbReference>
<dbReference type="FunFam" id="3.40.20.10:FF:000004">
    <property type="entry name" value="Gelsolin"/>
    <property type="match status" value="1"/>
</dbReference>
<dbReference type="GO" id="GO:0051014">
    <property type="term" value="P:actin filament severing"/>
    <property type="evidence" value="ECO:0007669"/>
    <property type="project" value="TreeGrafter"/>
</dbReference>
<dbReference type="Pfam" id="PF00626">
    <property type="entry name" value="Gelsolin"/>
    <property type="match status" value="6"/>
</dbReference>
<dbReference type="CDD" id="cd11292">
    <property type="entry name" value="gelsolin_S3_like"/>
    <property type="match status" value="1"/>
</dbReference>
<comment type="subcellular location">
    <subcellularLocation>
        <location evidence="1">Cytoplasm</location>
        <location evidence="1">Cytoskeleton</location>
    </subcellularLocation>
</comment>
<dbReference type="InterPro" id="IPR007122">
    <property type="entry name" value="Villin/Gelsolin"/>
</dbReference>
<dbReference type="FunFam" id="3.40.20.10:FF:000002">
    <property type="entry name" value="Gelsolin"/>
    <property type="match status" value="1"/>
</dbReference>
<dbReference type="GO" id="GO:0030031">
    <property type="term" value="P:cell projection assembly"/>
    <property type="evidence" value="ECO:0007669"/>
    <property type="project" value="TreeGrafter"/>
</dbReference>
<dbReference type="GO" id="GO:0005737">
    <property type="term" value="C:cytoplasm"/>
    <property type="evidence" value="ECO:0007669"/>
    <property type="project" value="TreeGrafter"/>
</dbReference>
<dbReference type="GO" id="GO:0051016">
    <property type="term" value="P:barbed-end actin filament capping"/>
    <property type="evidence" value="ECO:0007669"/>
    <property type="project" value="TreeGrafter"/>
</dbReference>
<dbReference type="GO" id="GO:0008154">
    <property type="term" value="P:actin polymerization or depolymerization"/>
    <property type="evidence" value="ECO:0007669"/>
    <property type="project" value="TreeGrafter"/>
</dbReference>
<keyword evidence="5" id="KW-0677">Repeat</keyword>
<keyword evidence="10" id="KW-1185">Reference proteome</keyword>
<evidence type="ECO:0000313" key="11">
    <source>
        <dbReference type="RefSeq" id="XP_013879526.1"/>
    </source>
</evidence>
<dbReference type="GO" id="GO:0007417">
    <property type="term" value="P:central nervous system development"/>
    <property type="evidence" value="ECO:0007669"/>
    <property type="project" value="TreeGrafter"/>
</dbReference>
<dbReference type="SUPFAM" id="SSF55753">
    <property type="entry name" value="Actin depolymerizing proteins"/>
    <property type="match status" value="5"/>
</dbReference>
<evidence type="ECO:0000256" key="6">
    <source>
        <dbReference type="ARBA" id="ARBA00022837"/>
    </source>
</evidence>
<sequence>MAHKEFENAGKKPGLQVWRVEKMDLKPVPTQLYGDFFTGDAYIVLFTTPAPSYALHSWTGNEASQDEAGAVAIFLTQMDDYMKGLPVQFNEFQGEESTCFQGYFKSGMKYKKGGVASGFHHVVTNDMNVKRLLHVKGRRLIKGTEVDLSWSSFNKGDCFIIDLGKDIYHWSGSESNRYERLKTTQMANDIRDNERKGRAKVHMIEEGSEPEAVIQELGPKPELPPGECDTAEEKTQKTKTSLYQISDATGKMTTTFVSNGPFKQSMLSQKECYILDDGGNNIFVWKGKDANPDERKAAMTAAKTYITEKKYPTKTKVQVIPAGSETTMFKQFFFKWLEGEATGKTYTVGRIAKVEQIPFDSSKLHSNKAMAAQHGMVDDGSGKVQIWRVEGKDKAAVDPSSYGHFFGGDCYLVLYSYNDGGRTKHIIYTWQGQKCTQDELAASAFLTVKLDDSMGGVATQVRVSQGQEPPHLVSLFKNKPLVIHLGGTSRKGGDSTPGSTRLFHIRQSSTKATRAVEVEPKASSLNTNDAFVLKTPSSLFVWKGKGASSDETSAAEYVAKFLGGAVTKLDETKEPDGFWSALGGKGNYQTSKALQNVIRPPRLFGCSNKTGRLIAEEVPGDFTQIDLATDDVMILDSWDQIFVWIGNEANETEKLGAPKIAQEYVDSDPAGRRGVPITTIKQGQEPPSFTGWFQAWDPHMWD</sequence>
<proteinExistence type="inferred from homology"/>
<dbReference type="GO" id="GO:0051015">
    <property type="term" value="F:actin filament binding"/>
    <property type="evidence" value="ECO:0007669"/>
    <property type="project" value="InterPro"/>
</dbReference>
<feature type="domain" description="Gelsolin-like" evidence="9">
    <location>
        <begin position="617"/>
        <end position="689"/>
    </location>
</feature>
<dbReference type="Proteomes" id="UP000192220">
    <property type="component" value="Unplaced"/>
</dbReference>
<dbReference type="InterPro" id="IPR036180">
    <property type="entry name" value="Gelsolin-like_dom_sf"/>
</dbReference>
<protein>
    <submittedName>
        <fullName evidence="11">Scinderin like a</fullName>
    </submittedName>
</protein>
<evidence type="ECO:0000256" key="5">
    <source>
        <dbReference type="ARBA" id="ARBA00022737"/>
    </source>
</evidence>
<keyword evidence="8" id="KW-0206">Cytoskeleton</keyword>
<dbReference type="PANTHER" id="PTHR11977">
    <property type="entry name" value="VILLIN"/>
    <property type="match status" value="1"/>
</dbReference>
<organism evidence="10 11">
    <name type="scientific">Austrofundulus limnaeus</name>
    <name type="common">Annual killifish</name>
    <dbReference type="NCBI Taxonomy" id="52670"/>
    <lineage>
        <taxon>Eukaryota</taxon>
        <taxon>Metazoa</taxon>
        <taxon>Chordata</taxon>
        <taxon>Craniata</taxon>
        <taxon>Vertebrata</taxon>
        <taxon>Euteleostomi</taxon>
        <taxon>Actinopterygii</taxon>
        <taxon>Neopterygii</taxon>
        <taxon>Teleostei</taxon>
        <taxon>Neoteleostei</taxon>
        <taxon>Acanthomorphata</taxon>
        <taxon>Ovalentaria</taxon>
        <taxon>Atherinomorphae</taxon>
        <taxon>Cyprinodontiformes</taxon>
        <taxon>Rivulidae</taxon>
        <taxon>Austrofundulus</taxon>
    </lineage>
</organism>
<name>A0A2I4CHQ6_AUSLI</name>
<dbReference type="FunFam" id="3.40.20.10:FF:000001">
    <property type="entry name" value="Gelsolin"/>
    <property type="match status" value="1"/>
</dbReference>
<keyword evidence="4" id="KW-0963">Cytoplasm</keyword>
<keyword evidence="3" id="KW-0117">Actin capping</keyword>
<dbReference type="InParanoid" id="A0A2I4CHQ6"/>
<evidence type="ECO:0000256" key="2">
    <source>
        <dbReference type="ARBA" id="ARBA00008418"/>
    </source>
</evidence>
<keyword evidence="6" id="KW-0106">Calcium</keyword>
<feature type="domain" description="Gelsolin-like" evidence="9">
    <location>
        <begin position="28"/>
        <end position="98"/>
    </location>
</feature>
<feature type="domain" description="Gelsolin-like" evidence="9">
    <location>
        <begin position="394"/>
        <end position="472"/>
    </location>
</feature>
<evidence type="ECO:0000259" key="9">
    <source>
        <dbReference type="Pfam" id="PF00626"/>
    </source>
</evidence>
<dbReference type="InterPro" id="IPR007123">
    <property type="entry name" value="Gelsolin-like_dom"/>
</dbReference>
<feature type="domain" description="Gelsolin-like" evidence="9">
    <location>
        <begin position="260"/>
        <end position="329"/>
    </location>
</feature>
<dbReference type="PRINTS" id="PR00597">
    <property type="entry name" value="GELSOLIN"/>
</dbReference>